<dbReference type="EMBL" id="FNIT01000016">
    <property type="protein sequence ID" value="SDO86101.1"/>
    <property type="molecule type" value="Genomic_DNA"/>
</dbReference>
<dbReference type="Proteomes" id="UP000198793">
    <property type="component" value="Unassembled WGS sequence"/>
</dbReference>
<dbReference type="SUPFAM" id="SSF52402">
    <property type="entry name" value="Adenine nucleotide alpha hydrolases-like"/>
    <property type="match status" value="1"/>
</dbReference>
<evidence type="ECO:0000313" key="3">
    <source>
        <dbReference type="Proteomes" id="UP000198793"/>
    </source>
</evidence>
<dbReference type="PANTHER" id="PTHR43196">
    <property type="entry name" value="SULFATE ADENYLYLTRANSFERASE SUBUNIT 2"/>
    <property type="match status" value="1"/>
</dbReference>
<dbReference type="STRING" id="1166073.SAMN05192530_11637"/>
<dbReference type="AlphaFoldDB" id="A0A1H0N0E9"/>
<dbReference type="InterPro" id="IPR017598">
    <property type="entry name" value="SulphurTrfase_DndC"/>
</dbReference>
<dbReference type="GO" id="GO:0003824">
    <property type="term" value="F:catalytic activity"/>
    <property type="evidence" value="ECO:0007669"/>
    <property type="project" value="InterPro"/>
</dbReference>
<dbReference type="Gene3D" id="3.40.50.620">
    <property type="entry name" value="HUPs"/>
    <property type="match status" value="1"/>
</dbReference>
<accession>A0A1H0N0E9</accession>
<organism evidence="2 3">
    <name type="scientific">Aureimonas jatrophae</name>
    <dbReference type="NCBI Taxonomy" id="1166073"/>
    <lineage>
        <taxon>Bacteria</taxon>
        <taxon>Pseudomonadati</taxon>
        <taxon>Pseudomonadota</taxon>
        <taxon>Alphaproteobacteria</taxon>
        <taxon>Hyphomicrobiales</taxon>
        <taxon>Aurantimonadaceae</taxon>
        <taxon>Aureimonas</taxon>
    </lineage>
</organism>
<keyword evidence="3" id="KW-1185">Reference proteome</keyword>
<gene>
    <name evidence="2" type="ORF">SAMN05192530_11637</name>
</gene>
<feature type="domain" description="Phosphoadenosine phosphosulphate reductase" evidence="1">
    <location>
        <begin position="40"/>
        <end position="269"/>
    </location>
</feature>
<dbReference type="NCBIfam" id="TIGR03183">
    <property type="entry name" value="DNA_S_dndC"/>
    <property type="match status" value="1"/>
</dbReference>
<proteinExistence type="predicted"/>
<dbReference type="InterPro" id="IPR014729">
    <property type="entry name" value="Rossmann-like_a/b/a_fold"/>
</dbReference>
<dbReference type="InterPro" id="IPR050128">
    <property type="entry name" value="Sulfate_adenylyltrnsfr_sub2"/>
</dbReference>
<name>A0A1H0N0E9_9HYPH</name>
<evidence type="ECO:0000313" key="2">
    <source>
        <dbReference type="EMBL" id="SDO86101.1"/>
    </source>
</evidence>
<dbReference type="Pfam" id="PF01507">
    <property type="entry name" value="PAPS_reduct"/>
    <property type="match status" value="1"/>
</dbReference>
<dbReference type="PANTHER" id="PTHR43196:SF2">
    <property type="entry name" value="PHOSPHOADENOSINE PHOSPHOSULFATE REDUCTASE"/>
    <property type="match status" value="1"/>
</dbReference>
<evidence type="ECO:0000259" key="1">
    <source>
        <dbReference type="Pfam" id="PF01507"/>
    </source>
</evidence>
<sequence length="379" mass="42458">MLQSLPNFDDFPSIEDTWNSIVSSVRAEYLSETQDFPWIIGFSGGKDSTVVTHAVFEALLQISPSRRTRPIHLVSNDTMVESPLVIAHLDVVTKRIAEAADGLGLPITVARTKPDPDKTFWVLLIGKGYPSPNMTMRWCTDRLKIQPTSGYIKQQVSESSAAIVVLGVRRDESQSRQKSIDKWRNTRGSNLSPHERLPGALIYRPIVDLAVEDVWEILGTHHAPWGGDHTALIKLYRDSEGGECPVVLSADEAPGCGTSNSRFGCWTCTVVEKDKSLQGFVDAGQHHYVPLLGFRDWLRSIRNKPEMRQIVRRNGKVSFNQDGKHIPGPFTIQARRDILARLLDVQSQFGEPLITDDEVDRIHHHWSEELQTEGALANV</sequence>
<dbReference type="InterPro" id="IPR002500">
    <property type="entry name" value="PAPS_reduct_dom"/>
</dbReference>
<protein>
    <submittedName>
        <fullName evidence="2">DNA sulfur modification protein DndC</fullName>
    </submittedName>
</protein>
<dbReference type="RefSeq" id="WP_090677046.1">
    <property type="nucleotide sequence ID" value="NZ_FNIT01000016.1"/>
</dbReference>
<reference evidence="2 3" key="1">
    <citation type="submission" date="2016-10" db="EMBL/GenBank/DDBJ databases">
        <authorList>
            <person name="de Groot N.N."/>
        </authorList>
    </citation>
    <scope>NUCLEOTIDE SEQUENCE [LARGE SCALE GENOMIC DNA]</scope>
    <source>
        <strain evidence="3">L7-484,KACC 16230,DSM 25025</strain>
    </source>
</reference>
<dbReference type="OrthoDB" id="9774475at2"/>